<dbReference type="InterPro" id="IPR005829">
    <property type="entry name" value="Sugar_transporter_CS"/>
</dbReference>
<keyword evidence="2 5" id="KW-0812">Transmembrane</keyword>
<dbReference type="RefSeq" id="WP_230738547.1">
    <property type="nucleotide sequence ID" value="NZ_JAJNDB010000006.1"/>
</dbReference>
<feature type="transmembrane region" description="Helical" evidence="5">
    <location>
        <begin position="291"/>
        <end position="309"/>
    </location>
</feature>
<feature type="transmembrane region" description="Helical" evidence="5">
    <location>
        <begin position="414"/>
        <end position="438"/>
    </location>
</feature>
<feature type="transmembrane region" description="Helical" evidence="5">
    <location>
        <begin position="355"/>
        <end position="374"/>
    </location>
</feature>
<proteinExistence type="predicted"/>
<evidence type="ECO:0000256" key="5">
    <source>
        <dbReference type="SAM" id="Phobius"/>
    </source>
</evidence>
<evidence type="ECO:0000256" key="4">
    <source>
        <dbReference type="ARBA" id="ARBA00023136"/>
    </source>
</evidence>
<protein>
    <submittedName>
        <fullName evidence="7">Sugar porter family MFS transporter</fullName>
    </submittedName>
</protein>
<keyword evidence="8" id="KW-1185">Reference proteome</keyword>
<feature type="domain" description="Major facilitator superfamily (MFS) profile" evidence="6">
    <location>
        <begin position="33"/>
        <end position="469"/>
    </location>
</feature>
<dbReference type="InterPro" id="IPR020846">
    <property type="entry name" value="MFS_dom"/>
</dbReference>
<evidence type="ECO:0000256" key="3">
    <source>
        <dbReference type="ARBA" id="ARBA00022989"/>
    </source>
</evidence>
<dbReference type="EMBL" id="JAJNDB010000006">
    <property type="protein sequence ID" value="MCD2196666.1"/>
    <property type="molecule type" value="Genomic_DNA"/>
</dbReference>
<dbReference type="PANTHER" id="PTHR23508:SF10">
    <property type="entry name" value="CARBOXYLIC ACID TRANSPORTER PROTEIN HOMOLOG"/>
    <property type="match status" value="1"/>
</dbReference>
<evidence type="ECO:0000256" key="1">
    <source>
        <dbReference type="ARBA" id="ARBA00004651"/>
    </source>
</evidence>
<feature type="transmembrane region" description="Helical" evidence="5">
    <location>
        <begin position="102"/>
        <end position="119"/>
    </location>
</feature>
<dbReference type="PROSITE" id="PS00217">
    <property type="entry name" value="SUGAR_TRANSPORT_2"/>
    <property type="match status" value="1"/>
</dbReference>
<dbReference type="PROSITE" id="PS50850">
    <property type="entry name" value="MFS"/>
    <property type="match status" value="1"/>
</dbReference>
<evidence type="ECO:0000256" key="2">
    <source>
        <dbReference type="ARBA" id="ARBA00022692"/>
    </source>
</evidence>
<reference evidence="7 8" key="1">
    <citation type="submission" date="2021-11" db="EMBL/GenBank/DDBJ databases">
        <title>Draft genome sequence of Actinomycetospora sp. SF1 isolated from the rhizosphere soil.</title>
        <authorList>
            <person name="Duangmal K."/>
            <person name="Chantavorakit T."/>
        </authorList>
    </citation>
    <scope>NUCLEOTIDE SEQUENCE [LARGE SCALE GENOMIC DNA]</scope>
    <source>
        <strain evidence="7 8">TBRC 5722</strain>
    </source>
</reference>
<feature type="transmembrane region" description="Helical" evidence="5">
    <location>
        <begin position="125"/>
        <end position="148"/>
    </location>
</feature>
<gene>
    <name evidence="7" type="ORF">LQ327_25170</name>
</gene>
<organism evidence="7 8">
    <name type="scientific">Actinomycetospora endophytica</name>
    <dbReference type="NCBI Taxonomy" id="2291215"/>
    <lineage>
        <taxon>Bacteria</taxon>
        <taxon>Bacillati</taxon>
        <taxon>Actinomycetota</taxon>
        <taxon>Actinomycetes</taxon>
        <taxon>Pseudonocardiales</taxon>
        <taxon>Pseudonocardiaceae</taxon>
        <taxon>Actinomycetospora</taxon>
    </lineage>
</organism>
<feature type="transmembrane region" description="Helical" evidence="5">
    <location>
        <begin position="207"/>
        <end position="226"/>
    </location>
</feature>
<feature type="transmembrane region" description="Helical" evidence="5">
    <location>
        <begin position="160"/>
        <end position="187"/>
    </location>
</feature>
<keyword evidence="4 5" id="KW-0472">Membrane</keyword>
<dbReference type="InterPro" id="IPR036259">
    <property type="entry name" value="MFS_trans_sf"/>
</dbReference>
<sequence>MTGTTEPGRLIGEITARLDRLPRHAVSWAATGITGLALFVVFFCNFDINVSFIQTCTGIVPGCTDASADGFLALPVVLYLLGYMLGGLVVAPLSDRRGRRPIMFVGLVFALVGSVLTAVSGDYAFFVIARAVTGVAMGTLLSVGNTYIGEVAPARARAAYTATTFVLCALGATLGIGLGVVLTTPGAPFPAGLPIAVGDSLASGWRWIYALAALVALAALLAVLALPESPRWLLQHGRYDDAERVVAGLEARARRRGPLADPEPAPDVASAADPTVALREIVADPLYRRRLVLLTLMWFFGYATVFGYSTGSTAILTGLHFTAPVAGMISAVGGLGFLVQALFSARYSEALERRAWLPVAAVMTMVGGIVVAVLGQSIAWAFVGSFLVFFGFNVWVPPTFALSAESFPTRVRSAGFGLVDGLGVLGGAAGVLVIAPLVPMLAPLPALVLVSSFLVVAAVIAQFTPRARNRALEDLSP</sequence>
<keyword evidence="3 5" id="KW-1133">Transmembrane helix</keyword>
<feature type="transmembrane region" description="Helical" evidence="5">
    <location>
        <begin position="380"/>
        <end position="402"/>
    </location>
</feature>
<comment type="subcellular location">
    <subcellularLocation>
        <location evidence="1">Cell membrane</location>
        <topology evidence="1">Multi-pass membrane protein</topology>
    </subcellularLocation>
</comment>
<comment type="caution">
    <text evidence="7">The sequence shown here is derived from an EMBL/GenBank/DDBJ whole genome shotgun (WGS) entry which is preliminary data.</text>
</comment>
<feature type="transmembrane region" description="Helical" evidence="5">
    <location>
        <begin position="444"/>
        <end position="463"/>
    </location>
</feature>
<evidence type="ECO:0000259" key="6">
    <source>
        <dbReference type="PROSITE" id="PS50850"/>
    </source>
</evidence>
<dbReference type="SUPFAM" id="SSF103473">
    <property type="entry name" value="MFS general substrate transporter"/>
    <property type="match status" value="1"/>
</dbReference>
<feature type="transmembrane region" description="Helical" evidence="5">
    <location>
        <begin position="25"/>
        <end position="43"/>
    </location>
</feature>
<name>A0ABS8PEH4_9PSEU</name>
<dbReference type="Pfam" id="PF00083">
    <property type="entry name" value="Sugar_tr"/>
    <property type="match status" value="1"/>
</dbReference>
<dbReference type="Proteomes" id="UP001199469">
    <property type="component" value="Unassembled WGS sequence"/>
</dbReference>
<dbReference type="PANTHER" id="PTHR23508">
    <property type="entry name" value="CARBOXYLIC ACID TRANSPORTER PROTEIN HOMOLOG"/>
    <property type="match status" value="1"/>
</dbReference>
<accession>A0ABS8PEH4</accession>
<dbReference type="InterPro" id="IPR005828">
    <property type="entry name" value="MFS_sugar_transport-like"/>
</dbReference>
<feature type="transmembrane region" description="Helical" evidence="5">
    <location>
        <begin position="321"/>
        <end position="343"/>
    </location>
</feature>
<feature type="transmembrane region" description="Helical" evidence="5">
    <location>
        <begin position="71"/>
        <end position="90"/>
    </location>
</feature>
<evidence type="ECO:0000313" key="7">
    <source>
        <dbReference type="EMBL" id="MCD2196666.1"/>
    </source>
</evidence>
<dbReference type="Gene3D" id="1.20.1250.20">
    <property type="entry name" value="MFS general substrate transporter like domains"/>
    <property type="match status" value="1"/>
</dbReference>
<evidence type="ECO:0000313" key="8">
    <source>
        <dbReference type="Proteomes" id="UP001199469"/>
    </source>
</evidence>